<sequence length="88" mass="9720">MTGTAPVARAVRERSIARVVRERPVVRAVREQRVVRERREIATRAVRWAVTHDGGGVTTGWIAEVATPPTPPTSSAVGTVWREPVRRA</sequence>
<keyword evidence="3" id="KW-1185">Reference proteome</keyword>
<reference evidence="3" key="1">
    <citation type="journal article" date="2019" name="Int. J. Syst. Evol. Microbiol.">
        <title>The Global Catalogue of Microorganisms (GCM) 10K type strain sequencing project: providing services to taxonomists for standard genome sequencing and annotation.</title>
        <authorList>
            <consortium name="The Broad Institute Genomics Platform"/>
            <consortium name="The Broad Institute Genome Sequencing Center for Infectious Disease"/>
            <person name="Wu L."/>
            <person name="Ma J."/>
        </authorList>
    </citation>
    <scope>NUCLEOTIDE SEQUENCE [LARGE SCALE GENOMIC DNA]</scope>
    <source>
        <strain evidence="3">JCM 17388</strain>
    </source>
</reference>
<evidence type="ECO:0000313" key="3">
    <source>
        <dbReference type="Proteomes" id="UP001501251"/>
    </source>
</evidence>
<comment type="caution">
    <text evidence="2">The sequence shown here is derived from an EMBL/GenBank/DDBJ whole genome shotgun (WGS) entry which is preliminary data.</text>
</comment>
<dbReference type="EMBL" id="BAABAQ010000017">
    <property type="protein sequence ID" value="GAA4207475.1"/>
    <property type="molecule type" value="Genomic_DNA"/>
</dbReference>
<protein>
    <submittedName>
        <fullName evidence="2">Uncharacterized protein</fullName>
    </submittedName>
</protein>
<gene>
    <name evidence="2" type="ORF">GCM10022252_71160</name>
</gene>
<evidence type="ECO:0000313" key="2">
    <source>
        <dbReference type="EMBL" id="GAA4207475.1"/>
    </source>
</evidence>
<dbReference type="Proteomes" id="UP001501251">
    <property type="component" value="Unassembled WGS sequence"/>
</dbReference>
<evidence type="ECO:0000256" key="1">
    <source>
        <dbReference type="SAM" id="MobiDB-lite"/>
    </source>
</evidence>
<accession>A0ABP8BIE8</accession>
<dbReference type="RefSeq" id="WP_344922699.1">
    <property type="nucleotide sequence ID" value="NZ_BAABAQ010000017.1"/>
</dbReference>
<organism evidence="2 3">
    <name type="scientific">Streptosporangium oxazolinicum</name>
    <dbReference type="NCBI Taxonomy" id="909287"/>
    <lineage>
        <taxon>Bacteria</taxon>
        <taxon>Bacillati</taxon>
        <taxon>Actinomycetota</taxon>
        <taxon>Actinomycetes</taxon>
        <taxon>Streptosporangiales</taxon>
        <taxon>Streptosporangiaceae</taxon>
        <taxon>Streptosporangium</taxon>
    </lineage>
</organism>
<name>A0ABP8BIE8_9ACTN</name>
<feature type="region of interest" description="Disordered" evidence="1">
    <location>
        <begin position="60"/>
        <end position="88"/>
    </location>
</feature>
<proteinExistence type="predicted"/>